<dbReference type="GO" id="GO:0005262">
    <property type="term" value="F:calcium channel activity"/>
    <property type="evidence" value="ECO:0007669"/>
    <property type="project" value="TreeGrafter"/>
</dbReference>
<feature type="domain" description="Sodium/calcium exchanger membrane region" evidence="6">
    <location>
        <begin position="172"/>
        <end position="313"/>
    </location>
</feature>
<evidence type="ECO:0000256" key="2">
    <source>
        <dbReference type="ARBA" id="ARBA00022692"/>
    </source>
</evidence>
<evidence type="ECO:0000256" key="3">
    <source>
        <dbReference type="ARBA" id="ARBA00022989"/>
    </source>
</evidence>
<name>A0A1I7BUP2_9FLAO</name>
<dbReference type="PANTHER" id="PTHR10846:SF8">
    <property type="entry name" value="INNER MEMBRANE PROTEIN YRBG"/>
    <property type="match status" value="1"/>
</dbReference>
<keyword evidence="8" id="KW-1185">Reference proteome</keyword>
<dbReference type="NCBIfam" id="TIGR00367">
    <property type="entry name" value="calcium/sodium antiporter"/>
    <property type="match status" value="1"/>
</dbReference>
<organism evidence="7 8">
    <name type="scientific">Lishizhenia tianjinensis</name>
    <dbReference type="NCBI Taxonomy" id="477690"/>
    <lineage>
        <taxon>Bacteria</taxon>
        <taxon>Pseudomonadati</taxon>
        <taxon>Bacteroidota</taxon>
        <taxon>Flavobacteriia</taxon>
        <taxon>Flavobacteriales</taxon>
        <taxon>Crocinitomicaceae</taxon>
        <taxon>Lishizhenia</taxon>
    </lineage>
</organism>
<reference evidence="7 8" key="1">
    <citation type="submission" date="2016-10" db="EMBL/GenBank/DDBJ databases">
        <authorList>
            <person name="de Groot N.N."/>
        </authorList>
    </citation>
    <scope>NUCLEOTIDE SEQUENCE [LARGE SCALE GENOMIC DNA]</scope>
    <source>
        <strain evidence="7 8">CGMCC 1.7005</strain>
    </source>
</reference>
<keyword evidence="4 5" id="KW-0472">Membrane</keyword>
<evidence type="ECO:0000256" key="5">
    <source>
        <dbReference type="SAM" id="Phobius"/>
    </source>
</evidence>
<dbReference type="RefSeq" id="WP_090253206.1">
    <property type="nucleotide sequence ID" value="NZ_FPAS01000007.1"/>
</dbReference>
<dbReference type="STRING" id="477690.SAMN05216474_3099"/>
<evidence type="ECO:0000256" key="4">
    <source>
        <dbReference type="ARBA" id="ARBA00023136"/>
    </source>
</evidence>
<evidence type="ECO:0000313" key="8">
    <source>
        <dbReference type="Proteomes" id="UP000236454"/>
    </source>
</evidence>
<evidence type="ECO:0000259" key="6">
    <source>
        <dbReference type="Pfam" id="PF01699"/>
    </source>
</evidence>
<gene>
    <name evidence="7" type="ORF">SAMN05216474_3099</name>
</gene>
<dbReference type="PANTHER" id="PTHR10846">
    <property type="entry name" value="SODIUM/POTASSIUM/CALCIUM EXCHANGER"/>
    <property type="match status" value="1"/>
</dbReference>
<keyword evidence="3 5" id="KW-1133">Transmembrane helix</keyword>
<feature type="domain" description="Sodium/calcium exchanger membrane region" evidence="6">
    <location>
        <begin position="5"/>
        <end position="144"/>
    </location>
</feature>
<proteinExistence type="predicted"/>
<evidence type="ECO:0000256" key="1">
    <source>
        <dbReference type="ARBA" id="ARBA00004141"/>
    </source>
</evidence>
<feature type="transmembrane region" description="Helical" evidence="5">
    <location>
        <begin position="6"/>
        <end position="23"/>
    </location>
</feature>
<sequence>MLADLAILIGGLIVLIVGGEFLVKGAVGIAFKAHLSTLVIGLTVVSFGTSAPELLVSIKAAFQGAPDIAIGNVVGSNIANISLVLGITVMVYGLTVARDTKIYDWPKMFLSSILFYIFALDGIIVWFEGLIMLILLILYIAFIVTKSRKQTKKEKAEMTEEELEAPSSLGKSFLFLALGLVGLYFGATWLLDGAVSLAKEAGLSERVIGITIIAFGTSVPELITCVVAAYRKETAISIGNLIGSNIFNIMAVIGITAIIHPIQVSQPSLDFDFLWMIGFALLLLPMIWIGKKVGFWKGLILFGTYVTYIVLLLLDNSAQ</sequence>
<feature type="transmembrane region" description="Helical" evidence="5">
    <location>
        <begin position="295"/>
        <end position="314"/>
    </location>
</feature>
<accession>A0A1I7BUP2</accession>
<dbReference type="GO" id="GO:0006874">
    <property type="term" value="P:intracellular calcium ion homeostasis"/>
    <property type="evidence" value="ECO:0007669"/>
    <property type="project" value="TreeGrafter"/>
</dbReference>
<dbReference type="GO" id="GO:0008273">
    <property type="term" value="F:calcium, potassium:sodium antiporter activity"/>
    <property type="evidence" value="ECO:0007669"/>
    <property type="project" value="TreeGrafter"/>
</dbReference>
<feature type="transmembrane region" description="Helical" evidence="5">
    <location>
        <begin position="109"/>
        <end position="142"/>
    </location>
</feature>
<dbReference type="Proteomes" id="UP000236454">
    <property type="component" value="Unassembled WGS sequence"/>
</dbReference>
<feature type="transmembrane region" description="Helical" evidence="5">
    <location>
        <begin position="236"/>
        <end position="259"/>
    </location>
</feature>
<dbReference type="OrthoDB" id="9794225at2"/>
<dbReference type="EMBL" id="FPAS01000007">
    <property type="protein sequence ID" value="SFT90869.1"/>
    <property type="molecule type" value="Genomic_DNA"/>
</dbReference>
<dbReference type="AlphaFoldDB" id="A0A1I7BUP2"/>
<comment type="subcellular location">
    <subcellularLocation>
        <location evidence="1">Membrane</location>
        <topology evidence="1">Multi-pass membrane protein</topology>
    </subcellularLocation>
</comment>
<dbReference type="Gene3D" id="1.20.1420.30">
    <property type="entry name" value="NCX, central ion-binding region"/>
    <property type="match status" value="1"/>
</dbReference>
<feature type="transmembrane region" description="Helical" evidence="5">
    <location>
        <begin position="207"/>
        <end position="230"/>
    </location>
</feature>
<protein>
    <submittedName>
        <fullName evidence="7">Cation:H+ antiporter</fullName>
    </submittedName>
</protein>
<feature type="transmembrane region" description="Helical" evidence="5">
    <location>
        <begin position="271"/>
        <end position="289"/>
    </location>
</feature>
<dbReference type="InterPro" id="IPR004837">
    <property type="entry name" value="NaCa_Exmemb"/>
</dbReference>
<dbReference type="GO" id="GO:0005886">
    <property type="term" value="C:plasma membrane"/>
    <property type="evidence" value="ECO:0007669"/>
    <property type="project" value="TreeGrafter"/>
</dbReference>
<dbReference type="Pfam" id="PF01699">
    <property type="entry name" value="Na_Ca_ex"/>
    <property type="match status" value="2"/>
</dbReference>
<feature type="transmembrane region" description="Helical" evidence="5">
    <location>
        <begin position="173"/>
        <end position="195"/>
    </location>
</feature>
<feature type="transmembrane region" description="Helical" evidence="5">
    <location>
        <begin position="35"/>
        <end position="58"/>
    </location>
</feature>
<keyword evidence="2 5" id="KW-0812">Transmembrane</keyword>
<evidence type="ECO:0000313" key="7">
    <source>
        <dbReference type="EMBL" id="SFT90869.1"/>
    </source>
</evidence>
<feature type="transmembrane region" description="Helical" evidence="5">
    <location>
        <begin position="78"/>
        <end position="97"/>
    </location>
</feature>
<dbReference type="InterPro" id="IPR044880">
    <property type="entry name" value="NCX_ion-bd_dom_sf"/>
</dbReference>
<dbReference type="InterPro" id="IPR004481">
    <property type="entry name" value="K/Na/Ca-exchanger"/>
</dbReference>